<name>A0ABS7DPY1_9FIRM</name>
<feature type="compositionally biased region" description="Polar residues" evidence="8">
    <location>
        <begin position="82"/>
        <end position="91"/>
    </location>
</feature>
<feature type="compositionally biased region" description="Low complexity" evidence="8">
    <location>
        <begin position="92"/>
        <end position="101"/>
    </location>
</feature>
<evidence type="ECO:0000256" key="2">
    <source>
        <dbReference type="ARBA" id="ARBA00008914"/>
    </source>
</evidence>
<dbReference type="SUPFAM" id="SSF103088">
    <property type="entry name" value="OmpA-like"/>
    <property type="match status" value="1"/>
</dbReference>
<evidence type="ECO:0000256" key="3">
    <source>
        <dbReference type="ARBA" id="ARBA00022475"/>
    </source>
</evidence>
<evidence type="ECO:0000256" key="4">
    <source>
        <dbReference type="ARBA" id="ARBA00022692"/>
    </source>
</evidence>
<evidence type="ECO:0000256" key="8">
    <source>
        <dbReference type="SAM" id="MobiDB-lite"/>
    </source>
</evidence>
<reference evidence="10 11" key="1">
    <citation type="submission" date="2021-03" db="EMBL/GenBank/DDBJ databases">
        <title>Caproiciproducens sp. nov. isolated from feces of cow.</title>
        <authorList>
            <person name="Choi J.-Y."/>
        </authorList>
    </citation>
    <scope>NUCLEOTIDE SEQUENCE [LARGE SCALE GENOMIC DNA]</scope>
    <source>
        <strain evidence="10 11">AGMB10547</strain>
    </source>
</reference>
<dbReference type="PANTHER" id="PTHR30329:SF21">
    <property type="entry name" value="LIPOPROTEIN YIAD-RELATED"/>
    <property type="match status" value="1"/>
</dbReference>
<keyword evidence="3" id="KW-1003">Cell membrane</keyword>
<evidence type="ECO:0000259" key="9">
    <source>
        <dbReference type="PROSITE" id="PS51123"/>
    </source>
</evidence>
<keyword evidence="4" id="KW-0812">Transmembrane</keyword>
<proteinExistence type="inferred from homology"/>
<evidence type="ECO:0000256" key="7">
    <source>
        <dbReference type="PROSITE-ProRule" id="PRU00473"/>
    </source>
</evidence>
<dbReference type="InterPro" id="IPR036737">
    <property type="entry name" value="OmpA-like_sf"/>
</dbReference>
<comment type="caution">
    <text evidence="10">The sequence shown here is derived from an EMBL/GenBank/DDBJ whole genome shotgun (WGS) entry which is preliminary data.</text>
</comment>
<dbReference type="CDD" id="cd07185">
    <property type="entry name" value="OmpA_C-like"/>
    <property type="match status" value="1"/>
</dbReference>
<evidence type="ECO:0000313" key="11">
    <source>
        <dbReference type="Proteomes" id="UP000719942"/>
    </source>
</evidence>
<dbReference type="EMBL" id="JAGFNZ010000004">
    <property type="protein sequence ID" value="MBW7573358.1"/>
    <property type="molecule type" value="Genomic_DNA"/>
</dbReference>
<keyword evidence="11" id="KW-1185">Reference proteome</keyword>
<accession>A0ABS7DPY1</accession>
<feature type="domain" description="OmpA-like" evidence="9">
    <location>
        <begin position="133"/>
        <end position="260"/>
    </location>
</feature>
<dbReference type="Proteomes" id="UP000719942">
    <property type="component" value="Unassembled WGS sequence"/>
</dbReference>
<feature type="region of interest" description="Disordered" evidence="8">
    <location>
        <begin position="66"/>
        <end position="101"/>
    </location>
</feature>
<evidence type="ECO:0000256" key="5">
    <source>
        <dbReference type="ARBA" id="ARBA00022989"/>
    </source>
</evidence>
<gene>
    <name evidence="10" type="ORF">J5W02_11115</name>
</gene>
<dbReference type="InterPro" id="IPR006665">
    <property type="entry name" value="OmpA-like"/>
</dbReference>
<evidence type="ECO:0000256" key="1">
    <source>
        <dbReference type="ARBA" id="ARBA00004162"/>
    </source>
</evidence>
<organism evidence="10 11">
    <name type="scientific">Caproiciproducens faecalis</name>
    <dbReference type="NCBI Taxonomy" id="2820301"/>
    <lineage>
        <taxon>Bacteria</taxon>
        <taxon>Bacillati</taxon>
        <taxon>Bacillota</taxon>
        <taxon>Clostridia</taxon>
        <taxon>Eubacteriales</taxon>
        <taxon>Acutalibacteraceae</taxon>
        <taxon>Caproiciproducens</taxon>
    </lineage>
</organism>
<dbReference type="Pfam" id="PF13677">
    <property type="entry name" value="MotB_plug"/>
    <property type="match status" value="1"/>
</dbReference>
<dbReference type="Gene3D" id="3.30.1330.60">
    <property type="entry name" value="OmpA-like domain"/>
    <property type="match status" value="1"/>
</dbReference>
<dbReference type="RefSeq" id="WP_219965762.1">
    <property type="nucleotide sequence ID" value="NZ_JAGFNZ010000004.1"/>
</dbReference>
<dbReference type="Pfam" id="PF00691">
    <property type="entry name" value="OmpA"/>
    <property type="match status" value="1"/>
</dbReference>
<keyword evidence="6 7" id="KW-0472">Membrane</keyword>
<dbReference type="InterPro" id="IPR025713">
    <property type="entry name" value="MotB-like_N_dom"/>
</dbReference>
<dbReference type="PANTHER" id="PTHR30329">
    <property type="entry name" value="STATOR ELEMENT OF FLAGELLAR MOTOR COMPLEX"/>
    <property type="match status" value="1"/>
</dbReference>
<comment type="similarity">
    <text evidence="2">Belongs to the MotB family.</text>
</comment>
<keyword evidence="5" id="KW-1133">Transmembrane helix</keyword>
<evidence type="ECO:0000313" key="10">
    <source>
        <dbReference type="EMBL" id="MBW7573358.1"/>
    </source>
</evidence>
<dbReference type="InterPro" id="IPR050330">
    <property type="entry name" value="Bact_OuterMem_StrucFunc"/>
</dbReference>
<dbReference type="PROSITE" id="PS51123">
    <property type="entry name" value="OMPA_2"/>
    <property type="match status" value="1"/>
</dbReference>
<comment type="subcellular location">
    <subcellularLocation>
        <location evidence="1">Cell membrane</location>
        <topology evidence="1">Single-pass membrane protein</topology>
    </subcellularLocation>
</comment>
<protein>
    <submittedName>
        <fullName evidence="10">OmpA family protein</fullName>
    </submittedName>
</protein>
<evidence type="ECO:0000256" key="6">
    <source>
        <dbReference type="ARBA" id="ARBA00023136"/>
    </source>
</evidence>
<sequence>MARKKSDPGGGGPNWLDTYADMVTLLLTFFVLLFAMSTVDATKWQTLVKAFSTNKQATANIEQAVQTNPSNPNSGDMFDAGTSPNSTSPSETDSTADSNTSTTVTDFDSLYKYLNNYVQEKGLQDSVQVHKGDNYTFLTFQNSIFFNGDSSDLRDDGKKILNFVCDGIKYIPDQIGEIRFYGHTARAGNSTTASAQAFDRALSSDRAKNVLLYVQLKNIIDPAKMVSEGYGEYRPIVPHDGTEANRAKNRRVEIYISKSGKTSSVLDQVYKDIESSNSKSAVSSK</sequence>